<dbReference type="InterPro" id="IPR011650">
    <property type="entry name" value="Peptidase_M20_dimer"/>
</dbReference>
<dbReference type="GO" id="GO:0050118">
    <property type="term" value="F:N-acetyldiaminopimelate deacetylase activity"/>
    <property type="evidence" value="ECO:0007669"/>
    <property type="project" value="UniProtKB-ARBA"/>
</dbReference>
<gene>
    <name evidence="4" type="ORF">HM131_02125</name>
</gene>
<comment type="cofactor">
    <cofactor evidence="2">
        <name>Mn(2+)</name>
        <dbReference type="ChEBI" id="CHEBI:29035"/>
    </cofactor>
    <text evidence="2">The Mn(2+) ion enhances activity.</text>
</comment>
<keyword evidence="5" id="KW-1185">Reference proteome</keyword>
<dbReference type="InterPro" id="IPR002933">
    <property type="entry name" value="Peptidase_M20"/>
</dbReference>
<evidence type="ECO:0000256" key="2">
    <source>
        <dbReference type="PIRSR" id="PIRSR005962-1"/>
    </source>
</evidence>
<dbReference type="GO" id="GO:0046872">
    <property type="term" value="F:metal ion binding"/>
    <property type="evidence" value="ECO:0007669"/>
    <property type="project" value="UniProtKB-KW"/>
</dbReference>
<evidence type="ECO:0000256" key="1">
    <source>
        <dbReference type="ARBA" id="ARBA00022801"/>
    </source>
</evidence>
<dbReference type="Proteomes" id="UP000192527">
    <property type="component" value="Chromosome"/>
</dbReference>
<feature type="domain" description="Peptidase M20 dimerisation" evidence="3">
    <location>
        <begin position="188"/>
        <end position="284"/>
    </location>
</feature>
<dbReference type="EMBL" id="CP020772">
    <property type="protein sequence ID" value="ARI75696.1"/>
    <property type="molecule type" value="Genomic_DNA"/>
</dbReference>
<dbReference type="SUPFAM" id="SSF53187">
    <property type="entry name" value="Zn-dependent exopeptidases"/>
    <property type="match status" value="1"/>
</dbReference>
<keyword evidence="2" id="KW-0464">Manganese</keyword>
<dbReference type="InterPro" id="IPR036264">
    <property type="entry name" value="Bact_exopeptidase_dim_dom"/>
</dbReference>
<sequence>MYEGMIEQLENEYPEMVAWRRHFHENPELSFQEEKTPMKIAAFLRDLGVDDVQEAFGGRGVVAKIHGDLPGKTIALRADFDALPIQDAKDVEYKSKVPGVSHACGHDAHTSILLHTAKVLYENREHLQGTIVLIHQFAEEQTPGGAKPMVEAGCLEDVDVIFGTHLWSTFPEGSIFVKSGPLMAASDRFHIHIHGKGGHGALPQETRDPIVCGSAIVQSLQQVVSRNVDPLESAVLSFGAFESGGPFNVIPDTARITGTVRTFSTDVQAIVKERMDEIVRHVGKAHGMECTLDYDDGYPALINHEKETQYVQQAASELYGEERCRDMNPMMGGEDFAYYLQQKPGVFFFTGAGHPEAYPHHHPHFDIEEKAMLQASQMFIKLIEMSNKEGSPNG</sequence>
<feature type="binding site" evidence="2">
    <location>
        <position position="106"/>
    </location>
    <ligand>
        <name>Mn(2+)</name>
        <dbReference type="ChEBI" id="CHEBI:29035"/>
        <label>2</label>
    </ligand>
</feature>
<dbReference type="Pfam" id="PF07687">
    <property type="entry name" value="M20_dimer"/>
    <property type="match status" value="1"/>
</dbReference>
<dbReference type="AlphaFoldDB" id="A0A1W5ZQY9"/>
<protein>
    <submittedName>
        <fullName evidence="4">Peptidase M20</fullName>
    </submittedName>
</protein>
<dbReference type="Gene3D" id="3.30.70.360">
    <property type="match status" value="1"/>
</dbReference>
<dbReference type="SUPFAM" id="SSF55031">
    <property type="entry name" value="Bacterial exopeptidase dimerisation domain"/>
    <property type="match status" value="1"/>
</dbReference>
<accession>A0A1W5ZQY9</accession>
<dbReference type="GO" id="GO:0019877">
    <property type="term" value="P:diaminopimelate biosynthetic process"/>
    <property type="evidence" value="ECO:0007669"/>
    <property type="project" value="UniProtKB-ARBA"/>
</dbReference>
<dbReference type="InterPro" id="IPR017439">
    <property type="entry name" value="Amidohydrolase"/>
</dbReference>
<dbReference type="CDD" id="cd08021">
    <property type="entry name" value="M20_Acy1_YhaA-like"/>
    <property type="match status" value="1"/>
</dbReference>
<keyword evidence="1" id="KW-0378">Hydrolase</keyword>
<dbReference type="KEGG" id="hmn:HM131_02125"/>
<name>A0A1W5ZQY9_9BACI</name>
<dbReference type="RefSeq" id="WP_085027481.1">
    <property type="nucleotide sequence ID" value="NZ_CP020772.1"/>
</dbReference>
<dbReference type="NCBIfam" id="TIGR01891">
    <property type="entry name" value="amidohydrolases"/>
    <property type="match status" value="1"/>
</dbReference>
<feature type="binding site" evidence="2">
    <location>
        <position position="361"/>
    </location>
    <ligand>
        <name>Mn(2+)</name>
        <dbReference type="ChEBI" id="CHEBI:29035"/>
        <label>2</label>
    </ligand>
</feature>
<dbReference type="PIRSF" id="PIRSF005962">
    <property type="entry name" value="Pept_M20D_amidohydro"/>
    <property type="match status" value="1"/>
</dbReference>
<organism evidence="4 5">
    <name type="scientific">Halobacillus mangrovi</name>
    <dbReference type="NCBI Taxonomy" id="402384"/>
    <lineage>
        <taxon>Bacteria</taxon>
        <taxon>Bacillati</taxon>
        <taxon>Bacillota</taxon>
        <taxon>Bacilli</taxon>
        <taxon>Bacillales</taxon>
        <taxon>Bacillaceae</taxon>
        <taxon>Halobacillus</taxon>
    </lineage>
</organism>
<evidence type="ECO:0000259" key="3">
    <source>
        <dbReference type="Pfam" id="PF07687"/>
    </source>
</evidence>
<keyword evidence="2" id="KW-0479">Metal-binding</keyword>
<feature type="binding site" evidence="2">
    <location>
        <position position="140"/>
    </location>
    <ligand>
        <name>Mn(2+)</name>
        <dbReference type="ChEBI" id="CHEBI:29035"/>
        <label>2</label>
    </ligand>
</feature>
<dbReference type="OrthoDB" id="9776731at2"/>
<evidence type="ECO:0000313" key="5">
    <source>
        <dbReference type="Proteomes" id="UP000192527"/>
    </source>
</evidence>
<feature type="binding site" evidence="2">
    <location>
        <position position="165"/>
    </location>
    <ligand>
        <name>Mn(2+)</name>
        <dbReference type="ChEBI" id="CHEBI:29035"/>
        <label>2</label>
    </ligand>
</feature>
<dbReference type="PANTHER" id="PTHR11014">
    <property type="entry name" value="PEPTIDASE M20 FAMILY MEMBER"/>
    <property type="match status" value="1"/>
</dbReference>
<dbReference type="FunFam" id="3.30.70.360:FF:000001">
    <property type="entry name" value="N-acetyldiaminopimelate deacetylase"/>
    <property type="match status" value="1"/>
</dbReference>
<feature type="binding site" evidence="2">
    <location>
        <position position="104"/>
    </location>
    <ligand>
        <name>Mn(2+)</name>
        <dbReference type="ChEBI" id="CHEBI:29035"/>
        <label>2</label>
    </ligand>
</feature>
<reference evidence="4 5" key="1">
    <citation type="submission" date="2017-04" db="EMBL/GenBank/DDBJ databases">
        <title>The whole genome sequencing and assembly of Halobacillus mangrovi strain.</title>
        <authorList>
            <person name="Lee S.-J."/>
            <person name="Park M.-K."/>
            <person name="Kim J.-Y."/>
            <person name="Lee Y.-J."/>
            <person name="Yi H."/>
            <person name="Bahn Y.-S."/>
            <person name="Kim J.F."/>
            <person name="Lee D.-W."/>
        </authorList>
    </citation>
    <scope>NUCLEOTIDE SEQUENCE [LARGE SCALE GENOMIC DNA]</scope>
    <source>
        <strain evidence="4 5">KTB 131</strain>
    </source>
</reference>
<proteinExistence type="predicted"/>
<dbReference type="STRING" id="402384.HM131_02125"/>
<evidence type="ECO:0000313" key="4">
    <source>
        <dbReference type="EMBL" id="ARI75696.1"/>
    </source>
</evidence>
<dbReference type="Gene3D" id="3.40.630.10">
    <property type="entry name" value="Zn peptidases"/>
    <property type="match status" value="1"/>
</dbReference>
<dbReference type="PANTHER" id="PTHR11014:SF63">
    <property type="entry name" value="METALLOPEPTIDASE, PUTATIVE (AFU_ORTHOLOGUE AFUA_6G09600)-RELATED"/>
    <property type="match status" value="1"/>
</dbReference>
<dbReference type="Pfam" id="PF01546">
    <property type="entry name" value="Peptidase_M20"/>
    <property type="match status" value="1"/>
</dbReference>